<dbReference type="GO" id="GO:0019336">
    <property type="term" value="P:phenol-containing compound catabolic process"/>
    <property type="evidence" value="ECO:0007669"/>
    <property type="project" value="UniProtKB-ARBA"/>
</dbReference>
<dbReference type="AlphaFoldDB" id="A0A286GGR9"/>
<feature type="binding site" evidence="18">
    <location>
        <begin position="99"/>
        <end position="102"/>
    </location>
    <ligand>
        <name>substrate</name>
    </ligand>
</feature>
<evidence type="ECO:0000256" key="13">
    <source>
        <dbReference type="ARBA" id="ARBA00025046"/>
    </source>
</evidence>
<keyword evidence="10 18" id="KW-0479">Metal-binding</keyword>
<evidence type="ECO:0000256" key="10">
    <source>
        <dbReference type="ARBA" id="ARBA00022723"/>
    </source>
</evidence>
<dbReference type="NCBIfam" id="NF006731">
    <property type="entry name" value="PRK09262.1"/>
    <property type="match status" value="1"/>
</dbReference>
<evidence type="ECO:0000256" key="6">
    <source>
        <dbReference type="ARBA" id="ARBA00011643"/>
    </source>
</evidence>
<dbReference type="PANTHER" id="PTHR33254">
    <property type="entry name" value="4-HYDROXY-4-METHYL-2-OXOGLUTARATE ALDOLASE 3-RELATED"/>
    <property type="match status" value="1"/>
</dbReference>
<dbReference type="OrthoDB" id="943692at2"/>
<comment type="function">
    <text evidence="13">Catalyzes the aldol cleavage of 4-hydroxy-4-methyl-2-oxoglutarate (HMG) into 2 molecules of pyruvate. Also contains a secondary oxaloacetate (OAA) decarboxylase activity due to the common pyruvate enolate transition state formed following C-C bond cleavage in the retro-aldol and decarboxylation reactions.</text>
</comment>
<dbReference type="PANTHER" id="PTHR33254:SF16">
    <property type="entry name" value="BLR3842 PROTEIN"/>
    <property type="match status" value="1"/>
</dbReference>
<dbReference type="GO" id="GO:0046395">
    <property type="term" value="P:carboxylic acid catabolic process"/>
    <property type="evidence" value="ECO:0007669"/>
    <property type="project" value="UniProtKB-ARBA"/>
</dbReference>
<evidence type="ECO:0000256" key="8">
    <source>
        <dbReference type="ARBA" id="ARBA00012947"/>
    </source>
</evidence>
<dbReference type="NCBIfam" id="TIGR02798">
    <property type="entry name" value="ligK_PcmE"/>
    <property type="match status" value="1"/>
</dbReference>
<sequence length="234" mass="24481">MSAARDNVVVTGIARADRAVVDGLAGCGVATVHEAQGRTHLLDPALRPVYSGARVAGTAVTVSLPPGDNWMVHVAVEQCAEGDVLVIAPTTPSQAAYIGDLLATALATRGVRGVVVDAGVRDVAELTAMGFPAWSRHVSAFGCIKETLGSVNVGVVCAGQWIEPGDVVVADDDGVVVVPQGRAVEVLQAARAREEREAGIRERYRGGQLGLDMNDMREPLAAKGLRYVEQEPPR</sequence>
<keyword evidence="20" id="KW-1185">Reference proteome</keyword>
<dbReference type="EMBL" id="OCNK01000001">
    <property type="protein sequence ID" value="SOD94690.1"/>
    <property type="molecule type" value="Genomic_DNA"/>
</dbReference>
<evidence type="ECO:0000256" key="3">
    <source>
        <dbReference type="ARBA" id="ARBA00001968"/>
    </source>
</evidence>
<evidence type="ECO:0000256" key="9">
    <source>
        <dbReference type="ARBA" id="ARBA00016549"/>
    </source>
</evidence>
<organism evidence="19 20">
    <name type="scientific">Blastococcus haudaquaticus</name>
    <dbReference type="NCBI Taxonomy" id="1938745"/>
    <lineage>
        <taxon>Bacteria</taxon>
        <taxon>Bacillati</taxon>
        <taxon>Actinomycetota</taxon>
        <taxon>Actinomycetes</taxon>
        <taxon>Geodermatophilales</taxon>
        <taxon>Geodermatophilaceae</taxon>
        <taxon>Blastococcus</taxon>
    </lineage>
</organism>
<evidence type="ECO:0000256" key="7">
    <source>
        <dbReference type="ARBA" id="ARBA00012213"/>
    </source>
</evidence>
<keyword evidence="12" id="KW-0456">Lyase</keyword>
<comment type="cofactor">
    <cofactor evidence="3">
        <name>a divalent metal cation</name>
        <dbReference type="ChEBI" id="CHEBI:60240"/>
    </cofactor>
</comment>
<name>A0A286GGR9_9ACTN</name>
<evidence type="ECO:0000256" key="18">
    <source>
        <dbReference type="PIRSR" id="PIRSR605493-1"/>
    </source>
</evidence>
<dbReference type="InterPro" id="IPR005493">
    <property type="entry name" value="RraA/RraA-like"/>
</dbReference>
<dbReference type="CDD" id="cd16841">
    <property type="entry name" value="RraA_family"/>
    <property type="match status" value="1"/>
</dbReference>
<evidence type="ECO:0000313" key="19">
    <source>
        <dbReference type="EMBL" id="SOD94690.1"/>
    </source>
</evidence>
<evidence type="ECO:0000256" key="12">
    <source>
        <dbReference type="ARBA" id="ARBA00023239"/>
    </source>
</evidence>
<evidence type="ECO:0000256" key="15">
    <source>
        <dbReference type="ARBA" id="ARBA00032305"/>
    </source>
</evidence>
<comment type="similarity">
    <text evidence="4">Belongs to the class II aldolase/RraA-like family.</text>
</comment>
<dbReference type="GO" id="GO:0047443">
    <property type="term" value="F:4-hydroxy-4-methyl-2-oxoglutarate aldolase activity"/>
    <property type="evidence" value="ECO:0007669"/>
    <property type="project" value="UniProtKB-EC"/>
</dbReference>
<comment type="cofactor">
    <cofactor evidence="2 18">
        <name>Mg(2+)</name>
        <dbReference type="ChEBI" id="CHEBI:18420"/>
    </cofactor>
</comment>
<evidence type="ECO:0000256" key="14">
    <source>
        <dbReference type="ARBA" id="ARBA00030169"/>
    </source>
</evidence>
<evidence type="ECO:0000256" key="4">
    <source>
        <dbReference type="ARBA" id="ARBA00008621"/>
    </source>
</evidence>
<keyword evidence="11 18" id="KW-0460">Magnesium</keyword>
<dbReference type="EC" id="4.1.1.112" evidence="8"/>
<protein>
    <recommendedName>
        <fullName evidence="9">Putative 4-hydroxy-4-methyl-2-oxoglutarate aldolase</fullName>
        <ecNumber evidence="8">4.1.1.112</ecNumber>
        <ecNumber evidence="7">4.1.3.17</ecNumber>
    </recommendedName>
    <alternativeName>
        <fullName evidence="15">Oxaloacetate decarboxylase</fullName>
    </alternativeName>
    <alternativeName>
        <fullName evidence="14">RraA-like protein</fullName>
    </alternativeName>
</protein>
<comment type="catalytic activity">
    <reaction evidence="16">
        <text>oxaloacetate + H(+) = pyruvate + CO2</text>
        <dbReference type="Rhea" id="RHEA:15641"/>
        <dbReference type="ChEBI" id="CHEBI:15361"/>
        <dbReference type="ChEBI" id="CHEBI:15378"/>
        <dbReference type="ChEBI" id="CHEBI:16452"/>
        <dbReference type="ChEBI" id="CHEBI:16526"/>
        <dbReference type="EC" id="4.1.1.112"/>
    </reaction>
</comment>
<reference evidence="20" key="1">
    <citation type="submission" date="2017-09" db="EMBL/GenBank/DDBJ databases">
        <authorList>
            <person name="Varghese N."/>
            <person name="Submissions S."/>
        </authorList>
    </citation>
    <scope>NUCLEOTIDE SEQUENCE [LARGE SCALE GENOMIC DNA]</scope>
    <source>
        <strain evidence="20">DSM 44270</strain>
    </source>
</reference>
<dbReference type="FunFam" id="3.50.30.40:FF:000002">
    <property type="entry name" value="4-carboxy-4-hydroxy-2-oxoadipate aldolase/oxaloacetate decarboxylase"/>
    <property type="match status" value="1"/>
</dbReference>
<comment type="similarity">
    <text evidence="17">Belongs to the LigK/PcmE family.</text>
</comment>
<dbReference type="GO" id="GO:0032787">
    <property type="term" value="P:monocarboxylic acid metabolic process"/>
    <property type="evidence" value="ECO:0007669"/>
    <property type="project" value="UniProtKB-ARBA"/>
</dbReference>
<dbReference type="InterPro" id="IPR014165">
    <property type="entry name" value="LigK_PcmE"/>
</dbReference>
<dbReference type="SUPFAM" id="SSF89562">
    <property type="entry name" value="RraA-like"/>
    <property type="match status" value="1"/>
</dbReference>
<dbReference type="RefSeq" id="WP_097182699.1">
    <property type="nucleotide sequence ID" value="NZ_OCNK01000001.1"/>
</dbReference>
<dbReference type="Gene3D" id="3.50.30.40">
    <property type="entry name" value="Ribonuclease E inhibitor RraA/RraA-like"/>
    <property type="match status" value="1"/>
</dbReference>
<evidence type="ECO:0000256" key="5">
    <source>
        <dbReference type="ARBA" id="ARBA00011233"/>
    </source>
</evidence>
<evidence type="ECO:0000256" key="16">
    <source>
        <dbReference type="ARBA" id="ARBA00047973"/>
    </source>
</evidence>
<dbReference type="InterPro" id="IPR036704">
    <property type="entry name" value="RraA/RraA-like_sf"/>
</dbReference>
<gene>
    <name evidence="19" type="ORF">SAMN06272739_0960</name>
</gene>
<accession>A0A286GGR9</accession>
<feature type="binding site" evidence="18">
    <location>
        <position position="121"/>
    </location>
    <ligand>
        <name>substrate</name>
    </ligand>
</feature>
<comment type="subunit">
    <text evidence="5">Homotrimer.</text>
</comment>
<evidence type="ECO:0000256" key="17">
    <source>
        <dbReference type="ARBA" id="ARBA00061585"/>
    </source>
</evidence>
<dbReference type="Pfam" id="PF03737">
    <property type="entry name" value="RraA-like"/>
    <property type="match status" value="1"/>
</dbReference>
<dbReference type="Proteomes" id="UP000219482">
    <property type="component" value="Unassembled WGS sequence"/>
</dbReference>
<dbReference type="GO" id="GO:0008948">
    <property type="term" value="F:oxaloacetate decarboxylase activity"/>
    <property type="evidence" value="ECO:0007669"/>
    <property type="project" value="UniProtKB-EC"/>
</dbReference>
<dbReference type="GO" id="GO:0046872">
    <property type="term" value="F:metal ion binding"/>
    <property type="evidence" value="ECO:0007669"/>
    <property type="project" value="UniProtKB-KW"/>
</dbReference>
<evidence type="ECO:0000256" key="1">
    <source>
        <dbReference type="ARBA" id="ARBA00001342"/>
    </source>
</evidence>
<evidence type="ECO:0000313" key="20">
    <source>
        <dbReference type="Proteomes" id="UP000219482"/>
    </source>
</evidence>
<evidence type="ECO:0000256" key="2">
    <source>
        <dbReference type="ARBA" id="ARBA00001946"/>
    </source>
</evidence>
<feature type="binding site" evidence="18">
    <location>
        <position position="122"/>
    </location>
    <ligand>
        <name>Mg(2+)</name>
        <dbReference type="ChEBI" id="CHEBI:18420"/>
    </ligand>
</feature>
<dbReference type="EC" id="4.1.3.17" evidence="7"/>
<comment type="subunit">
    <text evidence="6">Homohexamer.</text>
</comment>
<evidence type="ECO:0000256" key="11">
    <source>
        <dbReference type="ARBA" id="ARBA00022842"/>
    </source>
</evidence>
<proteinExistence type="inferred from homology"/>
<comment type="catalytic activity">
    <reaction evidence="1">
        <text>4-hydroxy-4-methyl-2-oxoglutarate = 2 pyruvate</text>
        <dbReference type="Rhea" id="RHEA:22748"/>
        <dbReference type="ChEBI" id="CHEBI:15361"/>
        <dbReference type="ChEBI" id="CHEBI:58276"/>
        <dbReference type="EC" id="4.1.3.17"/>
    </reaction>
</comment>